<feature type="signal peptide" evidence="2">
    <location>
        <begin position="1"/>
        <end position="18"/>
    </location>
</feature>
<evidence type="ECO:0000313" key="3">
    <source>
        <dbReference type="Proteomes" id="UP001652625"/>
    </source>
</evidence>
<organism evidence="3 4">
    <name type="scientific">Hydra vulgaris</name>
    <name type="common">Hydra</name>
    <name type="synonym">Hydra attenuata</name>
    <dbReference type="NCBI Taxonomy" id="6087"/>
    <lineage>
        <taxon>Eukaryota</taxon>
        <taxon>Metazoa</taxon>
        <taxon>Cnidaria</taxon>
        <taxon>Hydrozoa</taxon>
        <taxon>Hydroidolina</taxon>
        <taxon>Anthoathecata</taxon>
        <taxon>Aplanulata</taxon>
        <taxon>Hydridae</taxon>
        <taxon>Hydra</taxon>
    </lineage>
</organism>
<name>A0ABM4D4H4_HYDVU</name>
<feature type="chain" id="PRO_5046764576" evidence="2">
    <location>
        <begin position="19"/>
        <end position="427"/>
    </location>
</feature>
<evidence type="ECO:0000256" key="2">
    <source>
        <dbReference type="SAM" id="SignalP"/>
    </source>
</evidence>
<proteinExistence type="predicted"/>
<evidence type="ECO:0000256" key="1">
    <source>
        <dbReference type="SAM" id="MobiDB-lite"/>
    </source>
</evidence>
<dbReference type="Proteomes" id="UP001652625">
    <property type="component" value="Chromosome 12"/>
</dbReference>
<evidence type="ECO:0000313" key="4">
    <source>
        <dbReference type="RefSeq" id="XP_065669194.1"/>
    </source>
</evidence>
<feature type="compositionally biased region" description="Basic and acidic residues" evidence="1">
    <location>
        <begin position="337"/>
        <end position="362"/>
    </location>
</feature>
<reference evidence="4" key="1">
    <citation type="submission" date="2025-08" db="UniProtKB">
        <authorList>
            <consortium name="RefSeq"/>
        </authorList>
    </citation>
    <scope>IDENTIFICATION</scope>
</reference>
<keyword evidence="2" id="KW-0732">Signal</keyword>
<protein>
    <submittedName>
        <fullName evidence="4">Uncharacterized protein LOC100198078 isoform X2</fullName>
    </submittedName>
</protein>
<dbReference type="GeneID" id="100198078"/>
<feature type="region of interest" description="Disordered" evidence="1">
    <location>
        <begin position="315"/>
        <end position="427"/>
    </location>
</feature>
<feature type="compositionally biased region" description="Basic residues" evidence="1">
    <location>
        <begin position="408"/>
        <end position="417"/>
    </location>
</feature>
<keyword evidence="3" id="KW-1185">Reference proteome</keyword>
<accession>A0ABM4D4H4</accession>
<feature type="compositionally biased region" description="Low complexity" evidence="1">
    <location>
        <begin position="379"/>
        <end position="388"/>
    </location>
</feature>
<gene>
    <name evidence="4" type="primary">LOC100198078</name>
</gene>
<dbReference type="RefSeq" id="XP_065669194.1">
    <property type="nucleotide sequence ID" value="XM_065813122.1"/>
</dbReference>
<sequence length="427" mass="48267">MKMFKVVWMCVFASLASAFRLPFTNINVMESLPGIMPFNWNKISPWYSMRTPSTNYHSEGYTFGEPTFEQPNFDISEDAFQMPDYSFSWNMPNFPQFDAKDKNTKTKNKTYEKDGYKITEIKKFGPGWTSYISEAVKEIKTNKTGNETSKFKSFNFGGDLIDLFGAKAKKFFEQRKCKKCPPNKFCDPLSGKCQKQFKAGSDCAFAEQCKSPLLCVWGKCNLATQGDAGTFCNRSEYCSGDSRCVPYTDNNRVCVPALGEGSICGEKYEGFGFFLASSTKKPESDENPCKRGLKCADVGDPENKRCVQMSFKESADESDKSAKQIQAEQENPLVIKKVNEKKNKDKEGSGDESDDTIKDSKKEVKKLKSYPDKSDQEPNEPNSNNPENSIKDTSNDTTDPIKQTNKGKEKKRKRKNSQKLSPSVLRK</sequence>